<dbReference type="InterPro" id="IPR040227">
    <property type="entry name" value="Nibrin-rel"/>
</dbReference>
<protein>
    <submittedName>
        <fullName evidence="13">Nibrin-like</fullName>
    </submittedName>
</protein>
<dbReference type="Pfam" id="PF08599">
    <property type="entry name" value="Nbs1_C"/>
    <property type="match status" value="1"/>
</dbReference>
<feature type="domain" description="BRCT" evidence="11">
    <location>
        <begin position="140"/>
        <end position="203"/>
    </location>
</feature>
<feature type="compositionally biased region" description="Basic and acidic residues" evidence="9">
    <location>
        <begin position="506"/>
        <end position="516"/>
    </location>
</feature>
<feature type="compositionally biased region" description="Basic and acidic residues" evidence="9">
    <location>
        <begin position="605"/>
        <end position="614"/>
    </location>
</feature>
<keyword evidence="3" id="KW-0158">Chromosome</keyword>
<evidence type="ECO:0000259" key="11">
    <source>
        <dbReference type="PROSITE" id="PS50172"/>
    </source>
</evidence>
<dbReference type="GO" id="GO:0005694">
    <property type="term" value="C:chromosome"/>
    <property type="evidence" value="ECO:0007669"/>
    <property type="project" value="UniProtKB-SubCell"/>
</dbReference>
<keyword evidence="4" id="KW-0227">DNA damage</keyword>
<keyword evidence="12" id="KW-1185">Reference proteome</keyword>
<feature type="compositionally biased region" description="Basic and acidic residues" evidence="9">
    <location>
        <begin position="376"/>
        <end position="389"/>
    </location>
</feature>
<dbReference type="InterPro" id="IPR008984">
    <property type="entry name" value="SMAD_FHA_dom_sf"/>
</dbReference>
<dbReference type="Gene3D" id="2.60.200.20">
    <property type="match status" value="1"/>
</dbReference>
<dbReference type="InterPro" id="IPR043014">
    <property type="entry name" value="Nibrin_BRCT2_sf"/>
</dbReference>
<comment type="similarity">
    <text evidence="8">Belongs to the Nibrin family.</text>
</comment>
<sequence length="741" mass="82671">MKFLFQFQPEWMKLSCIQLPARDLCSEHYYFSVGIAKYESYYLLEGQNYSIGRKDCQILILNDSSVSRKHATLTVTHSDANLSKPEVKPVLTLIDSSKFGSLRNGSKVAIGSNTNLEDGDRIVFGAMNSNQWRVTYEPLVVAFSSLPSADKKALKSLTRKLGGHVVPEWSKECTHLVMTQLTVTIKVIGALVTCRPVVTPEYLRRMEEAASNHTQMPDPTDFQPVVAETAIKEDDVCFQANPDRRTLFQGKTAIFLAQKQFKQLGHTVRLAGGKVLLIEEGVTKKEERLLVDANTIVMYADPQDQSQVMTQAGQEWVTQVMNLLKTGLTLIHPVAAPSLPTQDVLASQTQPSELPRSHTATKSKLGSSRSPLRSVGQREEPDEAGDRLEQTSSKKRLRGDDDAANFASPSKVLRRESSKLSKTPSTPVTAPGPAGTNIGPIPGTSPELPYIGKPILQTREEKSANFKDVLKTDIKDEKESRKSSPVAKKRETVATTFQNRLSRSSVKPEKEERAAAIEDSLYQGPSVKDDFFSPSERISETRSRIKRENDSKENPHKPTEDIIESVVAETEDDVIPPSGVEGRGKRLGRGVQDSVVVETDEVREEEERGMERGMWKKKAKKSRPIEESEPASPQDPTLPCNVAVVERVTLAVRRLAVNGTHSAVGKKGVNNFKKFRKASYAGQHSMPRIIGGSDLEHRGVGHIREAEEMMEQERQTLHKRHKERNLADQLFDWDPKPKRRR</sequence>
<feature type="region of interest" description="Disordered" evidence="9">
    <location>
        <begin position="712"/>
        <end position="741"/>
    </location>
</feature>
<feature type="compositionally biased region" description="Basic and acidic residues" evidence="9">
    <location>
        <begin position="527"/>
        <end position="559"/>
    </location>
</feature>
<dbReference type="GO" id="GO:0003684">
    <property type="term" value="F:damaged DNA binding"/>
    <property type="evidence" value="ECO:0007669"/>
    <property type="project" value="TreeGrafter"/>
</dbReference>
<dbReference type="Gene3D" id="3.40.50.10980">
    <property type="entry name" value="Nibrin, BRCT2 domain"/>
    <property type="match status" value="1"/>
</dbReference>
<dbReference type="GO" id="GO:0007095">
    <property type="term" value="P:mitotic G2 DNA damage checkpoint signaling"/>
    <property type="evidence" value="ECO:0007669"/>
    <property type="project" value="InterPro"/>
</dbReference>
<evidence type="ECO:0000259" key="10">
    <source>
        <dbReference type="PROSITE" id="PS50006"/>
    </source>
</evidence>
<dbReference type="CDD" id="cd22667">
    <property type="entry name" value="FHA_NBN"/>
    <property type="match status" value="1"/>
</dbReference>
<comment type="subcellular location">
    <subcellularLocation>
        <location evidence="2">Chromosome</location>
    </subcellularLocation>
    <subcellularLocation>
        <location evidence="1">Nucleus</location>
    </subcellularLocation>
</comment>
<feature type="compositionally biased region" description="Polar residues" evidence="9">
    <location>
        <begin position="342"/>
        <end position="371"/>
    </location>
</feature>
<dbReference type="RefSeq" id="XP_022080338.1">
    <property type="nucleotide sequence ID" value="XM_022224646.1"/>
</dbReference>
<evidence type="ECO:0000256" key="6">
    <source>
        <dbReference type="ARBA" id="ARBA00023242"/>
    </source>
</evidence>
<dbReference type="Pfam" id="PF00533">
    <property type="entry name" value="BRCT"/>
    <property type="match status" value="1"/>
</dbReference>
<feature type="region of interest" description="Disordered" evidence="9">
    <location>
        <begin position="499"/>
        <end position="559"/>
    </location>
</feature>
<keyword evidence="7" id="KW-0131">Cell cycle</keyword>
<dbReference type="PANTHER" id="PTHR12162:SF0">
    <property type="entry name" value="NIBRIN"/>
    <property type="match status" value="1"/>
</dbReference>
<dbReference type="SMART" id="SM01348">
    <property type="entry name" value="Nbs1_C"/>
    <property type="match status" value="1"/>
</dbReference>
<feature type="region of interest" description="Disordered" evidence="9">
    <location>
        <begin position="600"/>
        <end position="638"/>
    </location>
</feature>
<dbReference type="PROSITE" id="PS50006">
    <property type="entry name" value="FHA_DOMAIN"/>
    <property type="match status" value="1"/>
</dbReference>
<keyword evidence="5" id="KW-0234">DNA repair</keyword>
<dbReference type="SUPFAM" id="SSF49879">
    <property type="entry name" value="SMAD/FHA domain"/>
    <property type="match status" value="1"/>
</dbReference>
<reference evidence="13" key="1">
    <citation type="submission" date="2025-08" db="UniProtKB">
        <authorList>
            <consortium name="RefSeq"/>
        </authorList>
    </citation>
    <scope>IDENTIFICATION</scope>
</reference>
<dbReference type="GO" id="GO:0000724">
    <property type="term" value="P:double-strand break repair via homologous recombination"/>
    <property type="evidence" value="ECO:0007669"/>
    <property type="project" value="TreeGrafter"/>
</dbReference>
<dbReference type="OrthoDB" id="552194at2759"/>
<feature type="region of interest" description="Disordered" evidence="9">
    <location>
        <begin position="342"/>
        <end position="446"/>
    </location>
</feature>
<evidence type="ECO:0000256" key="7">
    <source>
        <dbReference type="ARBA" id="ARBA00023306"/>
    </source>
</evidence>
<evidence type="ECO:0000256" key="3">
    <source>
        <dbReference type="ARBA" id="ARBA00022454"/>
    </source>
</evidence>
<dbReference type="CTD" id="4683"/>
<evidence type="ECO:0000256" key="4">
    <source>
        <dbReference type="ARBA" id="ARBA00022763"/>
    </source>
</evidence>
<dbReference type="InterPro" id="IPR001357">
    <property type="entry name" value="BRCT_dom"/>
</dbReference>
<dbReference type="InterPro" id="IPR032429">
    <property type="entry name" value="Nibrin_BRCT2"/>
</dbReference>
<dbReference type="Gene3D" id="3.40.50.10190">
    <property type="entry name" value="BRCT domain"/>
    <property type="match status" value="1"/>
</dbReference>
<gene>
    <name evidence="13" type="primary">LOC110973659</name>
</gene>
<dbReference type="InterPro" id="IPR013908">
    <property type="entry name" value="Nibrin_C"/>
</dbReference>
<keyword evidence="6" id="KW-0539">Nucleus</keyword>
<dbReference type="KEGG" id="aplc:110973659"/>
<dbReference type="InterPro" id="IPR000253">
    <property type="entry name" value="FHA_dom"/>
</dbReference>
<proteinExistence type="inferred from homology"/>
<dbReference type="InterPro" id="IPR036420">
    <property type="entry name" value="BRCT_dom_sf"/>
</dbReference>
<evidence type="ECO:0000256" key="2">
    <source>
        <dbReference type="ARBA" id="ARBA00004286"/>
    </source>
</evidence>
<dbReference type="PANTHER" id="PTHR12162">
    <property type="entry name" value="NIBRIN-RELATED"/>
    <property type="match status" value="1"/>
</dbReference>
<dbReference type="Pfam" id="PF16508">
    <property type="entry name" value="NIBRIN_BRCT_II"/>
    <property type="match status" value="1"/>
</dbReference>
<evidence type="ECO:0000256" key="9">
    <source>
        <dbReference type="SAM" id="MobiDB-lite"/>
    </source>
</evidence>
<evidence type="ECO:0000256" key="5">
    <source>
        <dbReference type="ARBA" id="ARBA00023204"/>
    </source>
</evidence>
<organism evidence="12 13">
    <name type="scientific">Acanthaster planci</name>
    <name type="common">Crown-of-thorns starfish</name>
    <dbReference type="NCBI Taxonomy" id="133434"/>
    <lineage>
        <taxon>Eukaryota</taxon>
        <taxon>Metazoa</taxon>
        <taxon>Echinodermata</taxon>
        <taxon>Eleutherozoa</taxon>
        <taxon>Asterozoa</taxon>
        <taxon>Asteroidea</taxon>
        <taxon>Valvatacea</taxon>
        <taxon>Valvatida</taxon>
        <taxon>Acanthasteridae</taxon>
        <taxon>Acanthaster</taxon>
    </lineage>
</organism>
<dbReference type="OMA" id="IVFGAMN"/>
<dbReference type="PROSITE" id="PS50172">
    <property type="entry name" value="BRCT"/>
    <property type="match status" value="1"/>
</dbReference>
<dbReference type="CDD" id="cd17741">
    <property type="entry name" value="BRCT_nibrin"/>
    <property type="match status" value="1"/>
</dbReference>
<evidence type="ECO:0000256" key="1">
    <source>
        <dbReference type="ARBA" id="ARBA00004123"/>
    </source>
</evidence>
<evidence type="ECO:0000313" key="13">
    <source>
        <dbReference type="RefSeq" id="XP_022080338.1"/>
    </source>
</evidence>
<dbReference type="GO" id="GO:0030870">
    <property type="term" value="C:Mre11 complex"/>
    <property type="evidence" value="ECO:0007669"/>
    <property type="project" value="InterPro"/>
</dbReference>
<feature type="domain" description="FHA" evidence="10">
    <location>
        <begin position="43"/>
        <end position="108"/>
    </location>
</feature>
<dbReference type="AlphaFoldDB" id="A0A8B7XHR5"/>
<dbReference type="SUPFAM" id="SSF52113">
    <property type="entry name" value="BRCT domain"/>
    <property type="match status" value="1"/>
</dbReference>
<evidence type="ECO:0000313" key="12">
    <source>
        <dbReference type="Proteomes" id="UP000694845"/>
    </source>
</evidence>
<name>A0A8B7XHR5_ACAPL</name>
<accession>A0A8B7XHR5</accession>
<dbReference type="GeneID" id="110973659"/>
<dbReference type="FunFam" id="2.60.200.20:FF:000017">
    <property type="entry name" value="Nibrin"/>
    <property type="match status" value="1"/>
</dbReference>
<dbReference type="Proteomes" id="UP000694845">
    <property type="component" value="Unplaced"/>
</dbReference>
<dbReference type="Pfam" id="PF00498">
    <property type="entry name" value="FHA"/>
    <property type="match status" value="1"/>
</dbReference>
<evidence type="ECO:0000256" key="8">
    <source>
        <dbReference type="ARBA" id="ARBA00044757"/>
    </source>
</evidence>